<dbReference type="OrthoDB" id="2854767at2"/>
<reference evidence="10" key="1">
    <citation type="submission" date="2017-02" db="EMBL/GenBank/DDBJ databases">
        <authorList>
            <person name="Varghese N."/>
            <person name="Submissions S."/>
        </authorList>
    </citation>
    <scope>NUCLEOTIDE SEQUENCE [LARGE SCALE GENOMIC DNA]</scope>
    <source>
        <strain evidence="10">ATCC BAA-73</strain>
    </source>
</reference>
<evidence type="ECO:0000313" key="10">
    <source>
        <dbReference type="Proteomes" id="UP000190625"/>
    </source>
</evidence>
<name>A0A1T4Q8I5_9FIRM</name>
<evidence type="ECO:0000256" key="6">
    <source>
        <dbReference type="ARBA" id="ARBA00022989"/>
    </source>
</evidence>
<evidence type="ECO:0000256" key="7">
    <source>
        <dbReference type="ARBA" id="ARBA00023136"/>
    </source>
</evidence>
<evidence type="ECO:0000256" key="5">
    <source>
        <dbReference type="ARBA" id="ARBA00022801"/>
    </source>
</evidence>
<evidence type="ECO:0000256" key="1">
    <source>
        <dbReference type="ARBA" id="ARBA00022475"/>
    </source>
</evidence>
<dbReference type="Pfam" id="PF04647">
    <property type="entry name" value="AgrB"/>
    <property type="match status" value="1"/>
</dbReference>
<accession>A0A1T4Q8I5</accession>
<feature type="transmembrane region" description="Helical" evidence="8">
    <location>
        <begin position="29"/>
        <end position="50"/>
    </location>
</feature>
<evidence type="ECO:0000256" key="2">
    <source>
        <dbReference type="ARBA" id="ARBA00022654"/>
    </source>
</evidence>
<evidence type="ECO:0000256" key="4">
    <source>
        <dbReference type="ARBA" id="ARBA00022692"/>
    </source>
</evidence>
<sequence>MRSKEGIKLVSKKLVNYLFEDSTDEEKEIMNYGATILLSTIIAYSAILFIAKALGIFPLTLTALITASILKALSGGVHASCFRNCAITGTIIFNLLGSISYYFANQVEDITYLIWLVLLVGSVLIYFYSPAGIKEKPIRDKKKQSKLKIYSYIIFYIFLVLYYLLSLQGVSNQFILAGLSGLLWQGFSITPLAYKVFNREYINLNKEVSL</sequence>
<dbReference type="GO" id="GO:0009372">
    <property type="term" value="P:quorum sensing"/>
    <property type="evidence" value="ECO:0007669"/>
    <property type="project" value="UniProtKB-KW"/>
</dbReference>
<dbReference type="SMART" id="SM00793">
    <property type="entry name" value="AgrB"/>
    <property type="match status" value="1"/>
</dbReference>
<evidence type="ECO:0000256" key="8">
    <source>
        <dbReference type="SAM" id="Phobius"/>
    </source>
</evidence>
<dbReference type="InterPro" id="IPR006741">
    <property type="entry name" value="AgrB"/>
</dbReference>
<dbReference type="RefSeq" id="WP_078810904.1">
    <property type="nucleotide sequence ID" value="NZ_FUWM01000025.1"/>
</dbReference>
<gene>
    <name evidence="9" type="ORF">SAMN02745118_02475</name>
</gene>
<dbReference type="GO" id="GO:0016020">
    <property type="term" value="C:membrane"/>
    <property type="evidence" value="ECO:0007669"/>
    <property type="project" value="InterPro"/>
</dbReference>
<keyword evidence="4 8" id="KW-0812">Transmembrane</keyword>
<feature type="transmembrane region" description="Helical" evidence="8">
    <location>
        <begin position="174"/>
        <end position="194"/>
    </location>
</feature>
<organism evidence="9 10">
    <name type="scientific">Selenihalanaerobacter shriftii</name>
    <dbReference type="NCBI Taxonomy" id="142842"/>
    <lineage>
        <taxon>Bacteria</taxon>
        <taxon>Bacillati</taxon>
        <taxon>Bacillota</taxon>
        <taxon>Clostridia</taxon>
        <taxon>Halanaerobiales</taxon>
        <taxon>Halobacteroidaceae</taxon>
        <taxon>Selenihalanaerobacter</taxon>
    </lineage>
</organism>
<feature type="transmembrane region" description="Helical" evidence="8">
    <location>
        <begin position="56"/>
        <end position="73"/>
    </location>
</feature>
<dbReference type="AlphaFoldDB" id="A0A1T4Q8I5"/>
<dbReference type="GO" id="GO:0006508">
    <property type="term" value="P:proteolysis"/>
    <property type="evidence" value="ECO:0007669"/>
    <property type="project" value="UniProtKB-KW"/>
</dbReference>
<feature type="transmembrane region" description="Helical" evidence="8">
    <location>
        <begin position="110"/>
        <end position="128"/>
    </location>
</feature>
<keyword evidence="2" id="KW-0673">Quorum sensing</keyword>
<dbReference type="STRING" id="142842.SAMN02745118_02475"/>
<keyword evidence="5" id="KW-0378">Hydrolase</keyword>
<keyword evidence="10" id="KW-1185">Reference proteome</keyword>
<protein>
    <submittedName>
        <fullName evidence="9">Accessory gene regulator B</fullName>
    </submittedName>
</protein>
<dbReference type="GO" id="GO:0008233">
    <property type="term" value="F:peptidase activity"/>
    <property type="evidence" value="ECO:0007669"/>
    <property type="project" value="UniProtKB-KW"/>
</dbReference>
<dbReference type="Proteomes" id="UP000190625">
    <property type="component" value="Unassembled WGS sequence"/>
</dbReference>
<feature type="transmembrane region" description="Helical" evidence="8">
    <location>
        <begin position="149"/>
        <end position="168"/>
    </location>
</feature>
<dbReference type="EMBL" id="FUWM01000025">
    <property type="protein sequence ID" value="SKA00082.1"/>
    <property type="molecule type" value="Genomic_DNA"/>
</dbReference>
<evidence type="ECO:0000256" key="3">
    <source>
        <dbReference type="ARBA" id="ARBA00022670"/>
    </source>
</evidence>
<evidence type="ECO:0000313" key="9">
    <source>
        <dbReference type="EMBL" id="SKA00082.1"/>
    </source>
</evidence>
<keyword evidence="6 8" id="KW-1133">Transmembrane helix</keyword>
<keyword evidence="3" id="KW-0645">Protease</keyword>
<keyword evidence="1" id="KW-1003">Cell membrane</keyword>
<feature type="transmembrane region" description="Helical" evidence="8">
    <location>
        <begin position="85"/>
        <end position="104"/>
    </location>
</feature>
<proteinExistence type="predicted"/>
<keyword evidence="7 8" id="KW-0472">Membrane</keyword>